<evidence type="ECO:0000256" key="1">
    <source>
        <dbReference type="SAM" id="MobiDB-lite"/>
    </source>
</evidence>
<gene>
    <name evidence="2" type="ORF">PT974_11305</name>
</gene>
<reference evidence="2 3" key="1">
    <citation type="submission" date="2024-01" db="EMBL/GenBank/DDBJ databases">
        <title>Complete genome of Cladobotryum mycophilum ATHUM6906.</title>
        <authorList>
            <person name="Christinaki A.C."/>
            <person name="Myridakis A.I."/>
            <person name="Kouvelis V.N."/>
        </authorList>
    </citation>
    <scope>NUCLEOTIDE SEQUENCE [LARGE SCALE GENOMIC DNA]</scope>
    <source>
        <strain evidence="2 3">ATHUM6906</strain>
    </source>
</reference>
<feature type="region of interest" description="Disordered" evidence="1">
    <location>
        <begin position="65"/>
        <end position="86"/>
    </location>
</feature>
<protein>
    <submittedName>
        <fullName evidence="2">Uncharacterized protein</fullName>
    </submittedName>
</protein>
<comment type="caution">
    <text evidence="2">The sequence shown here is derived from an EMBL/GenBank/DDBJ whole genome shotgun (WGS) entry which is preliminary data.</text>
</comment>
<feature type="compositionally biased region" description="Polar residues" evidence="1">
    <location>
        <begin position="354"/>
        <end position="373"/>
    </location>
</feature>
<feature type="region of interest" description="Disordered" evidence="1">
    <location>
        <begin position="398"/>
        <end position="434"/>
    </location>
</feature>
<dbReference type="EMBL" id="JAVFKD010000016">
    <property type="protein sequence ID" value="KAK5987184.1"/>
    <property type="molecule type" value="Genomic_DNA"/>
</dbReference>
<proteinExistence type="predicted"/>
<evidence type="ECO:0000313" key="3">
    <source>
        <dbReference type="Proteomes" id="UP001338125"/>
    </source>
</evidence>
<name>A0ABR0S5C3_9HYPO</name>
<feature type="compositionally biased region" description="Polar residues" evidence="1">
    <location>
        <begin position="77"/>
        <end position="86"/>
    </location>
</feature>
<feature type="compositionally biased region" description="Polar residues" evidence="1">
    <location>
        <begin position="111"/>
        <end position="122"/>
    </location>
</feature>
<feature type="compositionally biased region" description="Polar residues" evidence="1">
    <location>
        <begin position="274"/>
        <end position="311"/>
    </location>
</feature>
<sequence length="655" mass="73389">MTSQNAQPKVGGTCNVWECQEPVVAAESCIKHRNLGNATFQDGSVPPSSGPIHTAKRTRRLKVRGTSSFRLEKPHASTDSNATSLSHASVIGSNRQTIEKLLNKADPPVASMTSQALPQPSRQPVRESSVLNASIPQNDRQDSLQNSVAASASTVSITAEHRVSQGYNSARTVVQSHQTLPRITDGLPLVPPPDLNLVNKGIFIPPEKPFHSVITDVNTSRPSQRIEKSHSQGHCGIIVEIPSKRLNGRGSFEDLESSLYSPRKTGKRAYLEASSHTQHSQENMNKNQSSFSNRTLENSTKSQDLMPSSISGEGDLRGVTKPVSHPLEPPATISTDLTDDVRIRHISEPYVRGSRQSSGTLATDSRGSPTRQSSENHTETNNEVSAALYTPEFFILPQSPRQQRPTLAPKRSSSKQSVPTRSTSHSMAPSTPRTDISIVQKVKLPSRLSVEERRKALILKFDSVAFDTMIYRQSSLEPPPGITVLANRQHRRHSSSAVTYEDERMYLPINPVIHRPHNRSDEWHKEKALEIQARPGRKYWFGRVAERERWLRVKEMEKERKIASAKGQRALRRDPQPWTYVRPIDFGDVPEDQLPEDVLQNPAWAKACVWHRETKTNSLRRQRAMQSIQQQVMDQFQNVMKDVENGSKKRRREAT</sequence>
<feature type="region of interest" description="Disordered" evidence="1">
    <location>
        <begin position="109"/>
        <end position="129"/>
    </location>
</feature>
<dbReference type="Proteomes" id="UP001338125">
    <property type="component" value="Unassembled WGS sequence"/>
</dbReference>
<keyword evidence="3" id="KW-1185">Reference proteome</keyword>
<organism evidence="2 3">
    <name type="scientific">Cladobotryum mycophilum</name>
    <dbReference type="NCBI Taxonomy" id="491253"/>
    <lineage>
        <taxon>Eukaryota</taxon>
        <taxon>Fungi</taxon>
        <taxon>Dikarya</taxon>
        <taxon>Ascomycota</taxon>
        <taxon>Pezizomycotina</taxon>
        <taxon>Sordariomycetes</taxon>
        <taxon>Hypocreomycetidae</taxon>
        <taxon>Hypocreales</taxon>
        <taxon>Hypocreaceae</taxon>
        <taxon>Cladobotryum</taxon>
    </lineage>
</organism>
<feature type="region of interest" description="Disordered" evidence="1">
    <location>
        <begin position="256"/>
        <end position="382"/>
    </location>
</feature>
<accession>A0ABR0S5C3</accession>
<evidence type="ECO:0000313" key="2">
    <source>
        <dbReference type="EMBL" id="KAK5987184.1"/>
    </source>
</evidence>
<feature type="compositionally biased region" description="Polar residues" evidence="1">
    <location>
        <begin position="414"/>
        <end position="434"/>
    </location>
</feature>